<gene>
    <name evidence="2" type="ORF">GBZ86_04815</name>
</gene>
<dbReference type="RefSeq" id="WP_152888277.1">
    <property type="nucleotide sequence ID" value="NZ_WHJC01000038.1"/>
</dbReference>
<dbReference type="InterPro" id="IPR053281">
    <property type="entry name" value="Double_zinc_ribbon"/>
</dbReference>
<reference evidence="2 3" key="1">
    <citation type="submission" date="2019-10" db="EMBL/GenBank/DDBJ databases">
        <title>The Genome Sequence of Clostridium tarantellae Isolated from Fish Brain.</title>
        <authorList>
            <person name="Bano L."/>
            <person name="Kiel M."/>
            <person name="Sales G."/>
            <person name="Doxey A.C."/>
            <person name="Mansfield M.J."/>
            <person name="Schiavone M."/>
            <person name="Rossetto O."/>
            <person name="Pirazzini M."/>
            <person name="Dobrindt U."/>
            <person name="Montecucco C."/>
        </authorList>
    </citation>
    <scope>NUCLEOTIDE SEQUENCE [LARGE SCALE GENOMIC DNA]</scope>
    <source>
        <strain evidence="2 3">DSM 3997</strain>
    </source>
</reference>
<dbReference type="Pfam" id="PF17032">
    <property type="entry name" value="Zn_ribbon_15"/>
    <property type="match status" value="1"/>
</dbReference>
<evidence type="ECO:0000313" key="2">
    <source>
        <dbReference type="EMBL" id="MPQ43081.1"/>
    </source>
</evidence>
<sequence>MFFIGIFGLSTKEKEIKVLNNIQCKNCKCDTRGKLIKTFQCFEFFFIPVFKWNEKYYVVCERCNTIYEIPKEKGKDIEKGENLELTYWDLKAIDSEYNNINYSQKITCPNCGKVLESNFEYCPYCGTKIK</sequence>
<evidence type="ECO:0000313" key="3">
    <source>
        <dbReference type="Proteomes" id="UP000430345"/>
    </source>
</evidence>
<dbReference type="AlphaFoldDB" id="A0A6I1MQD0"/>
<name>A0A6I1MQD0_9CLOT</name>
<protein>
    <submittedName>
        <fullName evidence="2">Zinc-ribbon domain-containing protein</fullName>
    </submittedName>
</protein>
<dbReference type="EMBL" id="WHJC01000038">
    <property type="protein sequence ID" value="MPQ43081.1"/>
    <property type="molecule type" value="Genomic_DNA"/>
</dbReference>
<dbReference type="PANTHER" id="PTHR36718:SF1">
    <property type="entry name" value="DOUBLE ZINC RIBBON PROTEIN MJ0416"/>
    <property type="match status" value="1"/>
</dbReference>
<organism evidence="2 3">
    <name type="scientific">Clostridium tarantellae</name>
    <dbReference type="NCBI Taxonomy" id="39493"/>
    <lineage>
        <taxon>Bacteria</taxon>
        <taxon>Bacillati</taxon>
        <taxon>Bacillota</taxon>
        <taxon>Clostridia</taxon>
        <taxon>Eubacteriales</taxon>
        <taxon>Clostridiaceae</taxon>
        <taxon>Clostridium</taxon>
    </lineage>
</organism>
<accession>A0A6I1MQD0</accession>
<evidence type="ECO:0000259" key="1">
    <source>
        <dbReference type="Pfam" id="PF17032"/>
    </source>
</evidence>
<dbReference type="Proteomes" id="UP000430345">
    <property type="component" value="Unassembled WGS sequence"/>
</dbReference>
<dbReference type="OrthoDB" id="4377018at2"/>
<dbReference type="InterPro" id="IPR031493">
    <property type="entry name" value="Zinc_ribbon_15"/>
</dbReference>
<keyword evidence="3" id="KW-1185">Reference proteome</keyword>
<proteinExistence type="predicted"/>
<feature type="domain" description="Zinc-ribbon 15" evidence="1">
    <location>
        <begin position="22"/>
        <end position="126"/>
    </location>
</feature>
<comment type="caution">
    <text evidence="2">The sequence shown here is derived from an EMBL/GenBank/DDBJ whole genome shotgun (WGS) entry which is preliminary data.</text>
</comment>
<dbReference type="PANTHER" id="PTHR36718">
    <property type="entry name" value="OS05G0435400 PROTEIN"/>
    <property type="match status" value="1"/>
</dbReference>